<proteinExistence type="predicted"/>
<evidence type="ECO:0000313" key="4">
    <source>
        <dbReference type="Proteomes" id="UP000001235"/>
    </source>
</evidence>
<feature type="chain" id="PRO_5003128168" evidence="2">
    <location>
        <begin position="23"/>
        <end position="67"/>
    </location>
</feature>
<dbReference type="AlphaFoldDB" id="D9SGM6"/>
<name>D9SGM6_GALCS</name>
<reference evidence="3 4" key="1">
    <citation type="submission" date="2010-08" db="EMBL/GenBank/DDBJ databases">
        <title>Complete sequence of Gallionella capsiferriformans ES-2.</title>
        <authorList>
            <consortium name="US DOE Joint Genome Institute"/>
            <person name="Lucas S."/>
            <person name="Copeland A."/>
            <person name="Lapidus A."/>
            <person name="Cheng J.-F."/>
            <person name="Bruce D."/>
            <person name="Goodwin L."/>
            <person name="Pitluck S."/>
            <person name="Chertkov O."/>
            <person name="Davenport K.W."/>
            <person name="Detter J.C."/>
            <person name="Han C."/>
            <person name="Tapia R."/>
            <person name="Land M."/>
            <person name="Hauser L."/>
            <person name="Chang Y.-J."/>
            <person name="Jeffries C."/>
            <person name="Kyrpides N."/>
            <person name="Ivanova N."/>
            <person name="Mikhailova N."/>
            <person name="Shelobolina E.S."/>
            <person name="Picardal F."/>
            <person name="Roden E."/>
            <person name="Emerson D."/>
            <person name="Woyke T."/>
        </authorList>
    </citation>
    <scope>NUCLEOTIDE SEQUENCE [LARGE SCALE GENOMIC DNA]</scope>
    <source>
        <strain evidence="3 4">ES-2</strain>
    </source>
</reference>
<feature type="signal peptide" evidence="2">
    <location>
        <begin position="1"/>
        <end position="22"/>
    </location>
</feature>
<dbReference type="KEGG" id="gca:Galf_1659"/>
<accession>D9SGM6</accession>
<dbReference type="Proteomes" id="UP000001235">
    <property type="component" value="Chromosome"/>
</dbReference>
<evidence type="ECO:0000256" key="1">
    <source>
        <dbReference type="SAM" id="MobiDB-lite"/>
    </source>
</evidence>
<dbReference type="RefSeq" id="WP_013293612.1">
    <property type="nucleotide sequence ID" value="NC_014394.1"/>
</dbReference>
<feature type="compositionally biased region" description="Low complexity" evidence="1">
    <location>
        <begin position="36"/>
        <end position="51"/>
    </location>
</feature>
<dbReference type="HOGENOM" id="CLU_2806295_0_0_4"/>
<evidence type="ECO:0000256" key="2">
    <source>
        <dbReference type="SAM" id="SignalP"/>
    </source>
</evidence>
<keyword evidence="2" id="KW-0732">Signal</keyword>
<sequence precursor="true">MNKLLSVLIASAFAIVSMAATAGEATISSSNDKAAETTQAAAKTDAATVKTEGAASKTDATNAAPKK</sequence>
<keyword evidence="4" id="KW-1185">Reference proteome</keyword>
<gene>
    <name evidence="3" type="ordered locus">Galf_1659</name>
</gene>
<organism evidence="3 4">
    <name type="scientific">Gallionella capsiferriformans (strain ES-2)</name>
    <name type="common">Gallionella ferruginea capsiferriformans (strain ES-2)</name>
    <dbReference type="NCBI Taxonomy" id="395494"/>
    <lineage>
        <taxon>Bacteria</taxon>
        <taxon>Pseudomonadati</taxon>
        <taxon>Pseudomonadota</taxon>
        <taxon>Betaproteobacteria</taxon>
        <taxon>Nitrosomonadales</taxon>
        <taxon>Gallionellaceae</taxon>
        <taxon>Gallionella</taxon>
    </lineage>
</organism>
<dbReference type="EMBL" id="CP002159">
    <property type="protein sequence ID" value="ADL55673.1"/>
    <property type="molecule type" value="Genomic_DNA"/>
</dbReference>
<protein>
    <submittedName>
        <fullName evidence="3">Extracellular solute-binding protein</fullName>
    </submittedName>
</protein>
<feature type="region of interest" description="Disordered" evidence="1">
    <location>
        <begin position="26"/>
        <end position="67"/>
    </location>
</feature>
<evidence type="ECO:0000313" key="3">
    <source>
        <dbReference type="EMBL" id="ADL55673.1"/>
    </source>
</evidence>
<dbReference type="STRING" id="395494.Galf_1659"/>